<feature type="domain" description="Reverse transcriptase RNase H-like" evidence="7">
    <location>
        <begin position="75"/>
        <end position="134"/>
    </location>
</feature>
<accession>A0A0C2I9E2</accession>
<evidence type="ECO:0000256" key="4">
    <source>
        <dbReference type="ARBA" id="ARBA00022759"/>
    </source>
</evidence>
<evidence type="ECO:0000256" key="1">
    <source>
        <dbReference type="ARBA" id="ARBA00022679"/>
    </source>
</evidence>
<organism evidence="8 9">
    <name type="scientific">Thelohanellus kitauei</name>
    <name type="common">Myxosporean</name>
    <dbReference type="NCBI Taxonomy" id="669202"/>
    <lineage>
        <taxon>Eukaryota</taxon>
        <taxon>Metazoa</taxon>
        <taxon>Cnidaria</taxon>
        <taxon>Myxozoa</taxon>
        <taxon>Myxosporea</taxon>
        <taxon>Bivalvulida</taxon>
        <taxon>Platysporina</taxon>
        <taxon>Myxobolidae</taxon>
        <taxon>Thelohanellus</taxon>
    </lineage>
</organism>
<keyword evidence="1" id="KW-0808">Transferase</keyword>
<sequence>MCEMKRKLCDNGWKPSICSTCSQVDTVTRLFTFAILSVRYFVVSPNFHTLTMVLNRLRGFVLVQAITLNNQYHLGNYSITDREILSIVYATKRLRHYLLGQILRFIRTTIQIHIMKTKDSHGGKTRWLAHLSQFEFDIMYIKGNENNEADSLSRITLLLTTTDSKKLIMVQQQDHDIQIIKKMPLGERCEILKENAAKQCRN</sequence>
<evidence type="ECO:0000256" key="5">
    <source>
        <dbReference type="ARBA" id="ARBA00022801"/>
    </source>
</evidence>
<dbReference type="SUPFAM" id="SSF56672">
    <property type="entry name" value="DNA/RNA polymerases"/>
    <property type="match status" value="1"/>
</dbReference>
<dbReference type="PANTHER" id="PTHR34072">
    <property type="entry name" value="ENZYMATIC POLYPROTEIN-RELATED"/>
    <property type="match status" value="1"/>
</dbReference>
<dbReference type="OrthoDB" id="8065738at2759"/>
<protein>
    <recommendedName>
        <fullName evidence="7">Reverse transcriptase RNase H-like domain-containing protein</fullName>
    </recommendedName>
</protein>
<reference evidence="8 9" key="1">
    <citation type="journal article" date="2014" name="Genome Biol. Evol.">
        <title>The genome of the myxosporean Thelohanellus kitauei shows adaptations to nutrient acquisition within its fish host.</title>
        <authorList>
            <person name="Yang Y."/>
            <person name="Xiong J."/>
            <person name="Zhou Z."/>
            <person name="Huo F."/>
            <person name="Miao W."/>
            <person name="Ran C."/>
            <person name="Liu Y."/>
            <person name="Zhang J."/>
            <person name="Feng J."/>
            <person name="Wang M."/>
            <person name="Wang M."/>
            <person name="Wang L."/>
            <person name="Yao B."/>
        </authorList>
    </citation>
    <scope>NUCLEOTIDE SEQUENCE [LARGE SCALE GENOMIC DNA]</scope>
    <source>
        <strain evidence="8">Wuqing</strain>
    </source>
</reference>
<evidence type="ECO:0000313" key="8">
    <source>
        <dbReference type="EMBL" id="KII61888.1"/>
    </source>
</evidence>
<evidence type="ECO:0000256" key="2">
    <source>
        <dbReference type="ARBA" id="ARBA00022695"/>
    </source>
</evidence>
<keyword evidence="3" id="KW-0540">Nuclease</keyword>
<dbReference type="GO" id="GO:0004519">
    <property type="term" value="F:endonuclease activity"/>
    <property type="evidence" value="ECO:0007669"/>
    <property type="project" value="UniProtKB-KW"/>
</dbReference>
<keyword evidence="5" id="KW-0378">Hydrolase</keyword>
<gene>
    <name evidence="8" type="ORF">RF11_14164</name>
</gene>
<dbReference type="GO" id="GO:0016787">
    <property type="term" value="F:hydrolase activity"/>
    <property type="evidence" value="ECO:0007669"/>
    <property type="project" value="UniProtKB-KW"/>
</dbReference>
<evidence type="ECO:0000259" key="7">
    <source>
        <dbReference type="Pfam" id="PF17917"/>
    </source>
</evidence>
<keyword evidence="4" id="KW-0255">Endonuclease</keyword>
<dbReference type="EMBL" id="JWZT01005187">
    <property type="protein sequence ID" value="KII61888.1"/>
    <property type="molecule type" value="Genomic_DNA"/>
</dbReference>
<dbReference type="AlphaFoldDB" id="A0A0C2I9E2"/>
<dbReference type="InterPro" id="IPR043502">
    <property type="entry name" value="DNA/RNA_pol_sf"/>
</dbReference>
<proteinExistence type="predicted"/>
<evidence type="ECO:0000256" key="3">
    <source>
        <dbReference type="ARBA" id="ARBA00022722"/>
    </source>
</evidence>
<keyword evidence="9" id="KW-1185">Reference proteome</keyword>
<evidence type="ECO:0000313" key="9">
    <source>
        <dbReference type="Proteomes" id="UP000031668"/>
    </source>
</evidence>
<dbReference type="Proteomes" id="UP000031668">
    <property type="component" value="Unassembled WGS sequence"/>
</dbReference>
<evidence type="ECO:0000256" key="6">
    <source>
        <dbReference type="ARBA" id="ARBA00022918"/>
    </source>
</evidence>
<name>A0A0C2I9E2_THEKT</name>
<dbReference type="InterPro" id="IPR041373">
    <property type="entry name" value="RT_RNaseH"/>
</dbReference>
<keyword evidence="6" id="KW-0695">RNA-directed DNA polymerase</keyword>
<dbReference type="PANTHER" id="PTHR34072:SF57">
    <property type="entry name" value="RNA-DIRECTED DNA POLYMERASE"/>
    <property type="match status" value="1"/>
</dbReference>
<dbReference type="Pfam" id="PF17917">
    <property type="entry name" value="RT_RNaseH"/>
    <property type="match status" value="1"/>
</dbReference>
<keyword evidence="2" id="KW-0548">Nucleotidyltransferase</keyword>
<dbReference type="GO" id="GO:0003964">
    <property type="term" value="F:RNA-directed DNA polymerase activity"/>
    <property type="evidence" value="ECO:0007669"/>
    <property type="project" value="UniProtKB-KW"/>
</dbReference>
<comment type="caution">
    <text evidence="8">The sequence shown here is derived from an EMBL/GenBank/DDBJ whole genome shotgun (WGS) entry which is preliminary data.</text>
</comment>